<dbReference type="EMBL" id="MWWT01000017">
    <property type="protein sequence ID" value="OZG52240.1"/>
    <property type="molecule type" value="Genomic_DNA"/>
</dbReference>
<accession>A0A261EZE5</accession>
<organism evidence="1 2">
    <name type="scientific">Alloscardovia macacae</name>
    <dbReference type="NCBI Taxonomy" id="1160091"/>
    <lineage>
        <taxon>Bacteria</taxon>
        <taxon>Bacillati</taxon>
        <taxon>Actinomycetota</taxon>
        <taxon>Actinomycetes</taxon>
        <taxon>Bifidobacteriales</taxon>
        <taxon>Bifidobacteriaceae</taxon>
        <taxon>Alloscardovia</taxon>
    </lineage>
</organism>
<dbReference type="AlphaFoldDB" id="A0A261EZE5"/>
<evidence type="ECO:0000313" key="1">
    <source>
        <dbReference type="EMBL" id="OZG52240.1"/>
    </source>
</evidence>
<comment type="caution">
    <text evidence="1">The sequence shown here is derived from an EMBL/GenBank/DDBJ whole genome shotgun (WGS) entry which is preliminary data.</text>
</comment>
<name>A0A261EZE5_9BIFI</name>
<dbReference type="RefSeq" id="WP_094727310.1">
    <property type="nucleotide sequence ID" value="NZ_MWWT01000017.1"/>
</dbReference>
<reference evidence="1 2" key="1">
    <citation type="journal article" date="2017" name="BMC Genomics">
        <title>Comparative genomic and phylogenomic analyses of the Bifidobacteriaceae family.</title>
        <authorList>
            <person name="Lugli G.A."/>
            <person name="Milani C."/>
            <person name="Turroni F."/>
            <person name="Duranti S."/>
            <person name="Mancabelli L."/>
            <person name="Mangifesta M."/>
            <person name="Ferrario C."/>
            <person name="Modesto M."/>
            <person name="Mattarelli P."/>
            <person name="Jiri K."/>
            <person name="van Sinderen D."/>
            <person name="Ventura M."/>
        </authorList>
    </citation>
    <scope>NUCLEOTIDE SEQUENCE [LARGE SCALE GENOMIC DNA]</scope>
    <source>
        <strain evidence="1 2">DSM 24762</strain>
    </source>
</reference>
<proteinExistence type="predicted"/>
<sequence length="465" mass="54434">MKNQLLNSELSFSKNETEFSLPQWCFELVEWGAEPTTAREFYTDIFQDHLAPHRDRNDYQTGEYTGIALEISREGTKTTHRTTITQDLGELWNIIDTSEKTCFIAPFSYAGKNRTNKNARYMHAMCIEIDGIKGAGGIHELFYSWRREVDPLPQPTYIVASGSGLHLYFVFEKPVPMYPKLFQQWSVLKKQLTRTFWSTYVTTLHNHVQYESLNQAFRMPGTLTKSGARALAFRTGGKVTPQYMNHFALEENRVDLTVKNEHTLEEAKELYPDWYQRRIVNKEERGHFSRYEGIYHNWKKKIYSGATVGHRYNCLENLCALAVQCNIPREQLVEDCNKLAKRFEKLTEEENNHFTQYDIDSALRIYDNPTDNAYRRKVEIVSARTGIPLTRNKRNGRPQKQHVRIMNAVRDVVHPDGSWRVGNGRKSKRDVVKRWRLDHPDGRKIDCQRETGLSRPTVLKWWDAE</sequence>
<evidence type="ECO:0008006" key="3">
    <source>
        <dbReference type="Google" id="ProtNLM"/>
    </source>
</evidence>
<protein>
    <recommendedName>
        <fullName evidence="3">Replication protein</fullName>
    </recommendedName>
</protein>
<dbReference type="Proteomes" id="UP000243657">
    <property type="component" value="Unassembled WGS sequence"/>
</dbReference>
<evidence type="ECO:0000313" key="2">
    <source>
        <dbReference type="Proteomes" id="UP000243657"/>
    </source>
</evidence>
<gene>
    <name evidence="1" type="ORF">ALMA_1558</name>
</gene>
<keyword evidence="2" id="KW-1185">Reference proteome</keyword>